<keyword evidence="8" id="KW-0418">Kinase</keyword>
<dbReference type="Gene3D" id="1.10.287.130">
    <property type="match status" value="1"/>
</dbReference>
<comment type="catalytic activity">
    <reaction evidence="1">
        <text>ATP + protein L-histidine = ADP + protein N-phospho-L-histidine.</text>
        <dbReference type="EC" id="2.7.13.3"/>
    </reaction>
</comment>
<dbReference type="EC" id="2.7.13.3" evidence="4"/>
<keyword evidence="6" id="KW-0808">Transferase</keyword>
<feature type="transmembrane region" description="Helical" evidence="13">
    <location>
        <begin position="410"/>
        <end position="432"/>
    </location>
</feature>
<feature type="transmembrane region" description="Helical" evidence="13">
    <location>
        <begin position="6"/>
        <end position="25"/>
    </location>
</feature>
<feature type="transmembrane region" description="Helical" evidence="13">
    <location>
        <begin position="241"/>
        <end position="258"/>
    </location>
</feature>
<feature type="transmembrane region" description="Helical" evidence="13">
    <location>
        <begin position="154"/>
        <end position="174"/>
    </location>
</feature>
<evidence type="ECO:0000313" key="16">
    <source>
        <dbReference type="Proteomes" id="UP000321150"/>
    </source>
</evidence>
<dbReference type="Proteomes" id="UP000321150">
    <property type="component" value="Unassembled WGS sequence"/>
</dbReference>
<keyword evidence="12" id="KW-0175">Coiled coil</keyword>
<keyword evidence="5" id="KW-0597">Phosphoprotein</keyword>
<dbReference type="SUPFAM" id="SSF47384">
    <property type="entry name" value="Homodimeric domain of signal transducing histidine kinase"/>
    <property type="match status" value="1"/>
</dbReference>
<keyword evidence="10" id="KW-0902">Two-component regulatory system</keyword>
<evidence type="ECO:0000256" key="8">
    <source>
        <dbReference type="ARBA" id="ARBA00022777"/>
    </source>
</evidence>
<keyword evidence="11 13" id="KW-0472">Membrane</keyword>
<dbReference type="PROSITE" id="PS50109">
    <property type="entry name" value="HIS_KIN"/>
    <property type="match status" value="1"/>
</dbReference>
<dbReference type="EMBL" id="BJYI01000001">
    <property type="protein sequence ID" value="GEN70001.1"/>
    <property type="molecule type" value="Genomic_DNA"/>
</dbReference>
<comment type="similarity">
    <text evidence="3">Belongs to the sodium:solute symporter (SSF) (TC 2.A.21) family.</text>
</comment>
<dbReference type="FunFam" id="1.10.287.130:FF:000001">
    <property type="entry name" value="Two-component sensor histidine kinase"/>
    <property type="match status" value="1"/>
</dbReference>
<dbReference type="InterPro" id="IPR003594">
    <property type="entry name" value="HATPase_dom"/>
</dbReference>
<dbReference type="OrthoDB" id="9764438at2"/>
<evidence type="ECO:0000256" key="6">
    <source>
        <dbReference type="ARBA" id="ARBA00022679"/>
    </source>
</evidence>
<dbReference type="InterPro" id="IPR050736">
    <property type="entry name" value="Sensor_HK_Regulatory"/>
</dbReference>
<evidence type="ECO:0000313" key="15">
    <source>
        <dbReference type="EMBL" id="GEN70001.1"/>
    </source>
</evidence>
<evidence type="ECO:0000256" key="12">
    <source>
        <dbReference type="SAM" id="Coils"/>
    </source>
</evidence>
<name>A0A511Y492_9FLAO</name>
<feature type="transmembrane region" description="Helical" evidence="13">
    <location>
        <begin position="279"/>
        <end position="298"/>
    </location>
</feature>
<dbReference type="AlphaFoldDB" id="A0A511Y492"/>
<accession>A0A511Y492</accession>
<evidence type="ECO:0000256" key="4">
    <source>
        <dbReference type="ARBA" id="ARBA00012438"/>
    </source>
</evidence>
<evidence type="ECO:0000256" key="7">
    <source>
        <dbReference type="ARBA" id="ARBA00022692"/>
    </source>
</evidence>
<dbReference type="GO" id="GO:0000155">
    <property type="term" value="F:phosphorelay sensor kinase activity"/>
    <property type="evidence" value="ECO:0007669"/>
    <property type="project" value="InterPro"/>
</dbReference>
<proteinExistence type="inferred from homology"/>
<feature type="transmembrane region" description="Helical" evidence="13">
    <location>
        <begin position="386"/>
        <end position="404"/>
    </location>
</feature>
<dbReference type="GO" id="GO:0016020">
    <property type="term" value="C:membrane"/>
    <property type="evidence" value="ECO:0007669"/>
    <property type="project" value="UniProtKB-SubCell"/>
</dbReference>
<dbReference type="GO" id="GO:0022857">
    <property type="term" value="F:transmembrane transporter activity"/>
    <property type="evidence" value="ECO:0007669"/>
    <property type="project" value="InterPro"/>
</dbReference>
<feature type="transmembrane region" description="Helical" evidence="13">
    <location>
        <begin position="439"/>
        <end position="461"/>
    </location>
</feature>
<evidence type="ECO:0000256" key="3">
    <source>
        <dbReference type="ARBA" id="ARBA00006434"/>
    </source>
</evidence>
<gene>
    <name evidence="15" type="ORF">CLA01_00730</name>
</gene>
<dbReference type="Pfam" id="PF02518">
    <property type="entry name" value="HATPase_c"/>
    <property type="match status" value="1"/>
</dbReference>
<evidence type="ECO:0000256" key="11">
    <source>
        <dbReference type="ARBA" id="ARBA00023136"/>
    </source>
</evidence>
<dbReference type="SUPFAM" id="SSF55874">
    <property type="entry name" value="ATPase domain of HSP90 chaperone/DNA topoisomerase II/histidine kinase"/>
    <property type="match status" value="1"/>
</dbReference>
<feature type="coiled-coil region" evidence="12">
    <location>
        <begin position="632"/>
        <end position="666"/>
    </location>
</feature>
<dbReference type="InterPro" id="IPR003661">
    <property type="entry name" value="HisK_dim/P_dom"/>
</dbReference>
<dbReference type="CDD" id="cd10322">
    <property type="entry name" value="SLC5sbd"/>
    <property type="match status" value="1"/>
</dbReference>
<dbReference type="InterPro" id="IPR004358">
    <property type="entry name" value="Sig_transdc_His_kin-like_C"/>
</dbReference>
<feature type="transmembrane region" description="Helical" evidence="13">
    <location>
        <begin position="37"/>
        <end position="54"/>
    </location>
</feature>
<dbReference type="PANTHER" id="PTHR43711">
    <property type="entry name" value="TWO-COMPONENT HISTIDINE KINASE"/>
    <property type="match status" value="1"/>
</dbReference>
<comment type="subcellular location">
    <subcellularLocation>
        <location evidence="2">Membrane</location>
        <topology evidence="2">Multi-pass membrane protein</topology>
    </subcellularLocation>
</comment>
<dbReference type="SMART" id="SM00387">
    <property type="entry name" value="HATPase_c"/>
    <property type="match status" value="1"/>
</dbReference>
<organism evidence="15 16">
    <name type="scientific">Chryseobacterium lathyri</name>
    <dbReference type="NCBI Taxonomy" id="395933"/>
    <lineage>
        <taxon>Bacteria</taxon>
        <taxon>Pseudomonadati</taxon>
        <taxon>Bacteroidota</taxon>
        <taxon>Flavobacteriia</taxon>
        <taxon>Flavobacteriales</taxon>
        <taxon>Weeksellaceae</taxon>
        <taxon>Chryseobacterium group</taxon>
        <taxon>Chryseobacterium</taxon>
    </lineage>
</organism>
<dbReference type="CDD" id="cd00082">
    <property type="entry name" value="HisKA"/>
    <property type="match status" value="1"/>
</dbReference>
<dbReference type="InterPro" id="IPR018212">
    <property type="entry name" value="Na/solute_symporter_CS"/>
</dbReference>
<comment type="caution">
    <text evidence="15">The sequence shown here is derived from an EMBL/GenBank/DDBJ whole genome shotgun (WGS) entry which is preliminary data.</text>
</comment>
<reference evidence="15 16" key="1">
    <citation type="submission" date="2019-07" db="EMBL/GenBank/DDBJ databases">
        <title>Whole genome shotgun sequence of Chryseobacterium lathyri NBRC 105250.</title>
        <authorList>
            <person name="Hosoyama A."/>
            <person name="Uohara A."/>
            <person name="Ohji S."/>
            <person name="Ichikawa N."/>
        </authorList>
    </citation>
    <scope>NUCLEOTIDE SEQUENCE [LARGE SCALE GENOMIC DNA]</scope>
    <source>
        <strain evidence="15 16">NBRC 105250</strain>
    </source>
</reference>
<dbReference type="InterPro" id="IPR036097">
    <property type="entry name" value="HisK_dim/P_sf"/>
</dbReference>
<feature type="transmembrane region" description="Helical" evidence="13">
    <location>
        <begin position="66"/>
        <end position="84"/>
    </location>
</feature>
<dbReference type="CDD" id="cd00075">
    <property type="entry name" value="HATPase"/>
    <property type="match status" value="1"/>
</dbReference>
<dbReference type="Gene3D" id="3.30.565.10">
    <property type="entry name" value="Histidine kinase-like ATPase, C-terminal domain"/>
    <property type="match status" value="1"/>
</dbReference>
<keyword evidence="7 13" id="KW-0812">Transmembrane</keyword>
<dbReference type="InterPro" id="IPR038377">
    <property type="entry name" value="Na/Glc_symporter_sf"/>
</dbReference>
<dbReference type="Pfam" id="PF00512">
    <property type="entry name" value="HisKA"/>
    <property type="match status" value="1"/>
</dbReference>
<sequence>MMSSLALFAVVLLYLALLFLVAHLAEKKRSKRWVNNPYIYALSLAVYCTAWTYYGSIGVAATSGLNYLPIYIGPIMIIPAWIYINTRIVRISRVNKISSLADFISLRYGNSRSFSAIITIVCLLAIVPYIGLQIKAISETFHLVTETSISNNILTDNATFVVVLIALFSSYYGTRYVDASEKRLGIISAIALESFLKLFFIIILGIFVIYFVFDGFSDIYDKASKFEDFKEKNTFKGIEDAMNWMVLCMISATAICILPRQFHTAIIENRQEKHIKTAIWFFPLYLLIFTIFIFPIAWGGRLIFDGEKVNPEFYSILIPQHFDNTLITVFVFLGGLSSCISMIIISAITLSIMLSNNLIIPYGLLGKFKSDNEVQNTRNITNIRKFSIFALIIMAFVFYKYFILKTSLDSVGLISFVVIAQLAPSFFGAIFWRRGSYKGAVAGLLAGLAICYFGLIIPQYYFSYNQEFKGIIREMYDVFTFFNIPFLSRISQIFFWSIFVNTALFTIISVSVKGNYRERNFAELYVDIDKHILNHENAFVWRGTAYVSDIRNILERFLGKNKTEQALRIFNLKYNIDSNTETADSRFIKFSENLLAGRIGTASAKILIEGVTKEDKISLREVLNILEESKENIILNKKLTEQSEELQKLSNDLRKANENLIVKDRQKDDFLDSVAHELRTPITAIRSAGEILADDDDIPTDIKQEFLNNIITESDRLSEIINDILYLDKLEHGEIALNIKENNILETYKKALNPLLHLIQQKNIHLSEVNLLNQTVFEYDEARMIQLFQNILGNALKFTDDQGTIQTKLAEKEDHLIITIFNTGQHIPEGDLEMIFDKFYQSKNQNILKPTGSGLGLAISKKIVQAHSGTIKAENSGLGVTFTISIPYSITKNEVEQNQ</sequence>
<dbReference type="SMART" id="SM00388">
    <property type="entry name" value="HisKA"/>
    <property type="match status" value="1"/>
</dbReference>
<feature type="transmembrane region" description="Helical" evidence="13">
    <location>
        <begin position="493"/>
        <end position="512"/>
    </location>
</feature>
<keyword evidence="9 13" id="KW-1133">Transmembrane helix</keyword>
<dbReference type="InterPro" id="IPR001734">
    <property type="entry name" value="Na/solute_symporter"/>
</dbReference>
<dbReference type="PANTHER" id="PTHR43711:SF26">
    <property type="entry name" value="SENSOR HISTIDINE KINASE RCSC"/>
    <property type="match status" value="1"/>
</dbReference>
<dbReference type="InterPro" id="IPR036890">
    <property type="entry name" value="HATPase_C_sf"/>
</dbReference>
<evidence type="ECO:0000256" key="13">
    <source>
        <dbReference type="SAM" id="Phobius"/>
    </source>
</evidence>
<evidence type="ECO:0000259" key="14">
    <source>
        <dbReference type="PROSITE" id="PS50109"/>
    </source>
</evidence>
<evidence type="ECO:0000256" key="10">
    <source>
        <dbReference type="ARBA" id="ARBA00023012"/>
    </source>
</evidence>
<dbReference type="Gene3D" id="1.20.1730.10">
    <property type="entry name" value="Sodium/glucose cotransporter"/>
    <property type="match status" value="1"/>
</dbReference>
<feature type="domain" description="Histidine kinase" evidence="14">
    <location>
        <begin position="673"/>
        <end position="890"/>
    </location>
</feature>
<dbReference type="InterPro" id="IPR005467">
    <property type="entry name" value="His_kinase_dom"/>
</dbReference>
<dbReference type="PRINTS" id="PR00344">
    <property type="entry name" value="BCTRLSENSOR"/>
</dbReference>
<evidence type="ECO:0000256" key="2">
    <source>
        <dbReference type="ARBA" id="ARBA00004141"/>
    </source>
</evidence>
<dbReference type="PROSITE" id="PS50283">
    <property type="entry name" value="NA_SOLUT_SYMP_3"/>
    <property type="match status" value="1"/>
</dbReference>
<evidence type="ECO:0000256" key="9">
    <source>
        <dbReference type="ARBA" id="ARBA00022989"/>
    </source>
</evidence>
<evidence type="ECO:0000256" key="1">
    <source>
        <dbReference type="ARBA" id="ARBA00000085"/>
    </source>
</evidence>
<feature type="transmembrane region" description="Helical" evidence="13">
    <location>
        <begin position="195"/>
        <end position="213"/>
    </location>
</feature>
<dbReference type="PROSITE" id="PS00457">
    <property type="entry name" value="NA_SOLUT_SYMP_2"/>
    <property type="match status" value="1"/>
</dbReference>
<protein>
    <recommendedName>
        <fullName evidence="4">histidine kinase</fullName>
        <ecNumber evidence="4">2.7.13.3</ecNumber>
    </recommendedName>
</protein>
<evidence type="ECO:0000256" key="5">
    <source>
        <dbReference type="ARBA" id="ARBA00022553"/>
    </source>
</evidence>
<feature type="transmembrane region" description="Helical" evidence="13">
    <location>
        <begin position="114"/>
        <end position="134"/>
    </location>
</feature>